<evidence type="ECO:0000313" key="2">
    <source>
        <dbReference type="Proteomes" id="UP000623461"/>
    </source>
</evidence>
<proteinExistence type="predicted"/>
<accession>A0ABQ2HL83</accession>
<name>A0ABQ2HL83_9MICO</name>
<sequence length="86" mass="9056">MTPTLEAPLTAVAVTAEGATRVPVVAWPVPPPNAVQAAHAVPETNIRTVSRTPTRRARTPRLGAARRARVFGGVRVGITAVPSRTR</sequence>
<organism evidence="1 2">
    <name type="scientific">Terrabacter tumescens</name>
    <dbReference type="NCBI Taxonomy" id="60443"/>
    <lineage>
        <taxon>Bacteria</taxon>
        <taxon>Bacillati</taxon>
        <taxon>Actinomycetota</taxon>
        <taxon>Actinomycetes</taxon>
        <taxon>Micrococcales</taxon>
        <taxon>Intrasporangiaceae</taxon>
        <taxon>Terrabacter</taxon>
    </lineage>
</organism>
<dbReference type="EMBL" id="BMNZ01000001">
    <property type="protein sequence ID" value="GGM84279.1"/>
    <property type="molecule type" value="Genomic_DNA"/>
</dbReference>
<comment type="caution">
    <text evidence="1">The sequence shown here is derived from an EMBL/GenBank/DDBJ whole genome shotgun (WGS) entry which is preliminary data.</text>
</comment>
<evidence type="ECO:0000313" key="1">
    <source>
        <dbReference type="EMBL" id="GGM84279.1"/>
    </source>
</evidence>
<protein>
    <submittedName>
        <fullName evidence="1">Uncharacterized protein</fullName>
    </submittedName>
</protein>
<reference evidence="2" key="1">
    <citation type="journal article" date="2019" name="Int. J. Syst. Evol. Microbiol.">
        <title>The Global Catalogue of Microorganisms (GCM) 10K type strain sequencing project: providing services to taxonomists for standard genome sequencing and annotation.</title>
        <authorList>
            <consortium name="The Broad Institute Genomics Platform"/>
            <consortium name="The Broad Institute Genome Sequencing Center for Infectious Disease"/>
            <person name="Wu L."/>
            <person name="Ma J."/>
        </authorList>
    </citation>
    <scope>NUCLEOTIDE SEQUENCE [LARGE SCALE GENOMIC DNA]</scope>
    <source>
        <strain evidence="2">JCM 1365</strain>
    </source>
</reference>
<gene>
    <name evidence="1" type="ORF">GCM10009721_06290</name>
</gene>
<dbReference type="Proteomes" id="UP000623461">
    <property type="component" value="Unassembled WGS sequence"/>
</dbReference>
<keyword evidence="2" id="KW-1185">Reference proteome</keyword>